<evidence type="ECO:0000313" key="6">
    <source>
        <dbReference type="Proteomes" id="UP000694406"/>
    </source>
</evidence>
<keyword evidence="2" id="KW-1015">Disulfide bond</keyword>
<dbReference type="InterPro" id="IPR000859">
    <property type="entry name" value="CUB_dom"/>
</dbReference>
<evidence type="ECO:0000256" key="1">
    <source>
        <dbReference type="ARBA" id="ARBA00022737"/>
    </source>
</evidence>
<evidence type="ECO:0000256" key="2">
    <source>
        <dbReference type="ARBA" id="ARBA00023157"/>
    </source>
</evidence>
<dbReference type="PANTHER" id="PTHR24251:SF53">
    <property type="entry name" value="BONE MORPHOGENETIC PROTEIN 1"/>
    <property type="match status" value="1"/>
</dbReference>
<keyword evidence="1" id="KW-0677">Repeat</keyword>
<dbReference type="Ensembl" id="ENSLLTT00000010335.1">
    <property type="protein sequence ID" value="ENSLLTP00000009963.1"/>
    <property type="gene ID" value="ENSLLTG00000007513.1"/>
</dbReference>
<dbReference type="AlphaFoldDB" id="A0A8C5RZR5"/>
<evidence type="ECO:0000259" key="4">
    <source>
        <dbReference type="PROSITE" id="PS01180"/>
    </source>
</evidence>
<proteinExistence type="predicted"/>
<accession>A0A8C5RZR5</accession>
<dbReference type="FunFam" id="2.60.120.290:FF:000013">
    <property type="entry name" value="Membrane frizzled-related protein"/>
    <property type="match status" value="1"/>
</dbReference>
<dbReference type="SUPFAM" id="SSF49854">
    <property type="entry name" value="Spermadhesin, CUB domain"/>
    <property type="match status" value="2"/>
</dbReference>
<dbReference type="PANTHER" id="PTHR24251">
    <property type="entry name" value="OVOCHYMASE-RELATED"/>
    <property type="match status" value="1"/>
</dbReference>
<feature type="domain" description="CUB" evidence="4">
    <location>
        <begin position="150"/>
        <end position="248"/>
    </location>
</feature>
<name>A0A8C5RZR5_LATLA</name>
<evidence type="ECO:0000313" key="5">
    <source>
        <dbReference type="Ensembl" id="ENSLLTP00000009963.1"/>
    </source>
</evidence>
<reference evidence="5" key="1">
    <citation type="submission" date="2025-08" db="UniProtKB">
        <authorList>
            <consortium name="Ensembl"/>
        </authorList>
    </citation>
    <scope>IDENTIFICATION</scope>
</reference>
<dbReference type="InterPro" id="IPR035914">
    <property type="entry name" value="Sperma_CUB_dom_sf"/>
</dbReference>
<comment type="caution">
    <text evidence="3">Lacks conserved residue(s) required for the propagation of feature annotation.</text>
</comment>
<dbReference type="SMART" id="SM00042">
    <property type="entry name" value="CUB"/>
    <property type="match status" value="2"/>
</dbReference>
<dbReference type="GeneTree" id="ENSGT00940000157176"/>
<reference evidence="5" key="2">
    <citation type="submission" date="2025-09" db="UniProtKB">
        <authorList>
            <consortium name="Ensembl"/>
        </authorList>
    </citation>
    <scope>IDENTIFICATION</scope>
</reference>
<dbReference type="PROSITE" id="PS01180">
    <property type="entry name" value="CUB"/>
    <property type="match status" value="2"/>
</dbReference>
<organism evidence="5 6">
    <name type="scientific">Laticauda laticaudata</name>
    <name type="common">Blue-ringed sea krait</name>
    <name type="synonym">Blue-lipped sea krait</name>
    <dbReference type="NCBI Taxonomy" id="8630"/>
    <lineage>
        <taxon>Eukaryota</taxon>
        <taxon>Metazoa</taxon>
        <taxon>Chordata</taxon>
        <taxon>Craniata</taxon>
        <taxon>Vertebrata</taxon>
        <taxon>Euteleostomi</taxon>
        <taxon>Lepidosauria</taxon>
        <taxon>Squamata</taxon>
        <taxon>Bifurcata</taxon>
        <taxon>Unidentata</taxon>
        <taxon>Episquamata</taxon>
        <taxon>Toxicofera</taxon>
        <taxon>Serpentes</taxon>
        <taxon>Colubroidea</taxon>
        <taxon>Elapidae</taxon>
        <taxon>Laticaudinae</taxon>
        <taxon>Laticauda</taxon>
    </lineage>
</organism>
<dbReference type="Proteomes" id="UP000694406">
    <property type="component" value="Unplaced"/>
</dbReference>
<sequence>GLAKLGNFKTCMRLIESPCSVLYFAAACGGFLTKLNGSITSPGWPKEYPPNKNCIWQLVAPTQYRISLLFDYFETEGNDVCKYDFVEVRSGLTSEAKLHGKFCGAEKPEVITSQYNNMRIEFKSDNTVSKKGFQAHFFSGRATWSLESIPNWPDKYPSKKECTWAITTTPGHRIKLVKYQEEDSKITECTYDHVEVYNGRDAKASVLGRFCGTKEPDAIISTSNRMFLKFFSDNSIQKKGFEAAYTSGNPQCWLSALPRNLLPTMTLFSPPLLPGHVINHILQWSTFPGCRKHASLACSINLGYNLEKGIRGTCLWSLLFDGYDGTAPRLGRYCGSGVRYSLLHSSMKSFMHGTELPHSVKVSGDGMMKQNDQS</sequence>
<protein>
    <recommendedName>
        <fullName evidence="4">CUB domain-containing protein</fullName>
    </recommendedName>
</protein>
<evidence type="ECO:0000256" key="3">
    <source>
        <dbReference type="PROSITE-ProRule" id="PRU00059"/>
    </source>
</evidence>
<keyword evidence="6" id="KW-1185">Reference proteome</keyword>
<dbReference type="Gene3D" id="2.60.120.290">
    <property type="entry name" value="Spermadhesin, CUB domain"/>
    <property type="match status" value="2"/>
</dbReference>
<dbReference type="FunFam" id="2.60.120.290:FF:000007">
    <property type="entry name" value="Metalloendopeptidase"/>
    <property type="match status" value="1"/>
</dbReference>
<feature type="domain" description="CUB" evidence="4">
    <location>
        <begin position="28"/>
        <end position="140"/>
    </location>
</feature>
<dbReference type="CDD" id="cd00041">
    <property type="entry name" value="CUB"/>
    <property type="match status" value="2"/>
</dbReference>
<dbReference type="Pfam" id="PF00431">
    <property type="entry name" value="CUB"/>
    <property type="match status" value="2"/>
</dbReference>